<evidence type="ECO:0008006" key="4">
    <source>
        <dbReference type="Google" id="ProtNLM"/>
    </source>
</evidence>
<evidence type="ECO:0000313" key="3">
    <source>
        <dbReference type="Proteomes" id="UP001151287"/>
    </source>
</evidence>
<sequence length="696" mass="76948">MNNIGTIPNGTAYSAGPSVGVSSLVTDANSCLSGGPQMQRSASINTESYMRLPASPMSFSSNNISGSSQVIDGSSIIQPSSHEDHMQKRRAASSSVTSQPLPPQKKSRADLRSQGEVLLHQQAMQQLHQNPQLQAMLQQQRLAQQQQMLQQAVPQMQRAQQIMQQQQQMRPQLMPQQPIQVGQAGGLVKNPSDSGLCFRRLMQYLYHKRQRPADNSISYWRKLVDEYFAPKARKRWCVSLYDNRGGNASNSFQQTSLDAWRCDICGAKSGKGFEATYEILPRLCQIKFDRGVMDEHLFLDMPHEYRLSSGIMVLEYAKAVQESVYEHVRVIHEGRLRIIFTPELKIISWEFCARRHEEFVPRRFIAPQVNHLIQVAQKYQAAVEGQSSGVSHQDTQAICNMFVSAGRQMMKNLELQLLNEHGFSKRYVRCLQISEVVNSMKDLIEFSNKNKMGPIDSLKSFASQNPSSLPAQNLPQDNTANQFMTVSSLPPTDHPSTSMNKIPGMHPEITNAAPPQHTSAIALSSYHNMLKSSMGANRNALPHEISSVFNLQQNGTTGMTGMPGTSLTGLIQQPAQVNQQHLQHHVIQQLLQEVKNNSRPALSPAPPLVGQVPCTTNMSAGTGPTGMTGPNAHMMNRSSSFKSVGSNPTAGASTSTLLTPKPEVAQPMDLPELDQITDFADNGLFDSADGGYGWKM</sequence>
<organism evidence="2 3">
    <name type="scientific">Rhynchospora breviuscula</name>
    <dbReference type="NCBI Taxonomy" id="2022672"/>
    <lineage>
        <taxon>Eukaryota</taxon>
        <taxon>Viridiplantae</taxon>
        <taxon>Streptophyta</taxon>
        <taxon>Embryophyta</taxon>
        <taxon>Tracheophyta</taxon>
        <taxon>Spermatophyta</taxon>
        <taxon>Magnoliopsida</taxon>
        <taxon>Liliopsida</taxon>
        <taxon>Poales</taxon>
        <taxon>Cyperaceae</taxon>
        <taxon>Cyperoideae</taxon>
        <taxon>Rhynchosporeae</taxon>
        <taxon>Rhynchospora</taxon>
    </lineage>
</organism>
<gene>
    <name evidence="2" type="ORF">LUZ63_009416</name>
</gene>
<comment type="caution">
    <text evidence="2">The sequence shown here is derived from an EMBL/GenBank/DDBJ whole genome shotgun (WGS) entry which is preliminary data.</text>
</comment>
<dbReference type="Pfam" id="PF01803">
    <property type="entry name" value="LIM_bind"/>
    <property type="match status" value="1"/>
</dbReference>
<dbReference type="PANTHER" id="PTHR10378">
    <property type="entry name" value="LIM DOMAIN-BINDING PROTEIN"/>
    <property type="match status" value="1"/>
</dbReference>
<dbReference type="Proteomes" id="UP001151287">
    <property type="component" value="Unassembled WGS sequence"/>
</dbReference>
<evidence type="ECO:0000313" key="2">
    <source>
        <dbReference type="EMBL" id="KAJ1692718.1"/>
    </source>
</evidence>
<feature type="region of interest" description="Disordered" evidence="1">
    <location>
        <begin position="80"/>
        <end position="112"/>
    </location>
</feature>
<evidence type="ECO:0000256" key="1">
    <source>
        <dbReference type="SAM" id="MobiDB-lite"/>
    </source>
</evidence>
<reference evidence="2" key="1">
    <citation type="journal article" date="2022" name="Cell">
        <title>Repeat-based holocentromeres influence genome architecture and karyotype evolution.</title>
        <authorList>
            <person name="Hofstatter P.G."/>
            <person name="Thangavel G."/>
            <person name="Lux T."/>
            <person name="Neumann P."/>
            <person name="Vondrak T."/>
            <person name="Novak P."/>
            <person name="Zhang M."/>
            <person name="Costa L."/>
            <person name="Castellani M."/>
            <person name="Scott A."/>
            <person name="Toegelov H."/>
            <person name="Fuchs J."/>
            <person name="Mata-Sucre Y."/>
            <person name="Dias Y."/>
            <person name="Vanzela A.L.L."/>
            <person name="Huettel B."/>
            <person name="Almeida C.C.S."/>
            <person name="Simkova H."/>
            <person name="Souza G."/>
            <person name="Pedrosa-Harand A."/>
            <person name="Macas J."/>
            <person name="Mayer K.F.X."/>
            <person name="Houben A."/>
            <person name="Marques A."/>
        </authorList>
    </citation>
    <scope>NUCLEOTIDE SEQUENCE</scope>
    <source>
        <strain evidence="2">RhyBre1mFocal</strain>
    </source>
</reference>
<accession>A0A9Q0CF37</accession>
<dbReference type="EMBL" id="JAMQYH010000003">
    <property type="protein sequence ID" value="KAJ1692718.1"/>
    <property type="molecule type" value="Genomic_DNA"/>
</dbReference>
<name>A0A9Q0CF37_9POAL</name>
<dbReference type="AlphaFoldDB" id="A0A9Q0CF37"/>
<feature type="region of interest" description="Disordered" evidence="1">
    <location>
        <begin position="637"/>
        <end position="658"/>
    </location>
</feature>
<dbReference type="OrthoDB" id="774557at2759"/>
<protein>
    <recommendedName>
        <fullName evidence="4">Transcriptional regulator SLK2</fullName>
    </recommendedName>
</protein>
<proteinExistence type="predicted"/>
<keyword evidence="3" id="KW-1185">Reference proteome</keyword>
<dbReference type="InterPro" id="IPR029005">
    <property type="entry name" value="LIM-bd/SEUSS"/>
</dbReference>